<dbReference type="PANTHER" id="PTHR22754">
    <property type="entry name" value="DISCO-INTERACTING PROTEIN 2 DIP2 -RELATED"/>
    <property type="match status" value="1"/>
</dbReference>
<dbReference type="InterPro" id="IPR000873">
    <property type="entry name" value="AMP-dep_synth/lig_dom"/>
</dbReference>
<dbReference type="Gene3D" id="3.30.300.30">
    <property type="match status" value="1"/>
</dbReference>
<feature type="domain" description="AMP-binding enzyme C-terminal" evidence="6">
    <location>
        <begin position="466"/>
        <end position="578"/>
    </location>
</feature>
<keyword evidence="8" id="KW-1185">Reference proteome</keyword>
<dbReference type="EMBL" id="JBHSPB010000025">
    <property type="protein sequence ID" value="MFC5724201.1"/>
    <property type="molecule type" value="Genomic_DNA"/>
</dbReference>
<dbReference type="CDD" id="cd05931">
    <property type="entry name" value="FAAL"/>
    <property type="match status" value="1"/>
</dbReference>
<dbReference type="InterPro" id="IPR042099">
    <property type="entry name" value="ANL_N_sf"/>
</dbReference>
<gene>
    <name evidence="7" type="ORF">ACFP1Z_28990</name>
</gene>
<evidence type="ECO:0000256" key="3">
    <source>
        <dbReference type="ARBA" id="ARBA00022832"/>
    </source>
</evidence>
<dbReference type="Proteomes" id="UP001596083">
    <property type="component" value="Unassembled WGS sequence"/>
</dbReference>
<comment type="caution">
    <text evidence="7">The sequence shown here is derived from an EMBL/GenBank/DDBJ whole genome shotgun (WGS) entry which is preliminary data.</text>
</comment>
<dbReference type="InterPro" id="IPR045851">
    <property type="entry name" value="AMP-bd_C_sf"/>
</dbReference>
<feature type="domain" description="AMP-dependent synthetase/ligase" evidence="5">
    <location>
        <begin position="26"/>
        <end position="420"/>
    </location>
</feature>
<name>A0ABW0ZA32_9ACTN</name>
<dbReference type="PROSITE" id="PS00455">
    <property type="entry name" value="AMP_BINDING"/>
    <property type="match status" value="1"/>
</dbReference>
<dbReference type="SUPFAM" id="SSF56801">
    <property type="entry name" value="Acetyl-CoA synthetase-like"/>
    <property type="match status" value="1"/>
</dbReference>
<accession>A0ABW0ZA32</accession>
<dbReference type="Pfam" id="PF23024">
    <property type="entry name" value="AMP-dom_DIP2-like"/>
    <property type="match status" value="1"/>
</dbReference>
<comment type="similarity">
    <text evidence="1">Belongs to the ATP-dependent AMP-binding enzyme family.</text>
</comment>
<keyword evidence="4" id="KW-0443">Lipid metabolism</keyword>
<proteinExistence type="inferred from homology"/>
<reference evidence="8" key="1">
    <citation type="journal article" date="2019" name="Int. J. Syst. Evol. Microbiol.">
        <title>The Global Catalogue of Microorganisms (GCM) 10K type strain sequencing project: providing services to taxonomists for standard genome sequencing and annotation.</title>
        <authorList>
            <consortium name="The Broad Institute Genomics Platform"/>
            <consortium name="The Broad Institute Genome Sequencing Center for Infectious Disease"/>
            <person name="Wu L."/>
            <person name="Ma J."/>
        </authorList>
    </citation>
    <scope>NUCLEOTIDE SEQUENCE [LARGE SCALE GENOMIC DNA]</scope>
    <source>
        <strain evidence="8">CGMCC 4.7304</strain>
    </source>
</reference>
<sequence length="584" mass="62825">MSRTRPTSTAAVVGTVTEALGLRSVKQPDEICHVFLRDGETPQDPLTYRQLEEDARSRAAALQAAGLRGGDSALLVCPTGPEFVRSLLGCMYARVAAAPVQVPTRQRGLERLRRIADDAGTDVVLTTRAVKQDLERQFGPVLEQNGLRLVDAGSLPPAAGWDGPAPAPEDIALLQYTSGSTGDPKGVMVSHANFLANVAEMEDAWPTGPDGVVVSWLPLFHDMGMLFGALFPVCSGIPAYVMEPAAFVRRPLRWLKAISRFRGTHAAAPSFAYELCVKAWEEADEDTRAGIDLSSWRVAVNGAEPVRLRAVQEFSETFAGAGFAPEAMTPGYGLAENTLKTTAGTPDRKPTVVWASSAALLDGRLELRDAADEGVQPLVGSGVPSHATRVVVVDPDARTPLAPGRIGEIWVSGPCVARGYRGRPQETRETFGARLAGQPDGPDFLRTGDLGFFHDDELFVAGRSKDIIIRNGRNFYPQDIELSAEDSAPGLHPNCAAAFSVDDGATERLVIVVEADGRVLRDTGAERLREAVRLAVDDRQRLKADEVLVIRRGSLPRTTSGKVQRRACRALYLDGELAPVATVR</sequence>
<evidence type="ECO:0000256" key="1">
    <source>
        <dbReference type="ARBA" id="ARBA00006432"/>
    </source>
</evidence>
<evidence type="ECO:0000259" key="6">
    <source>
        <dbReference type="Pfam" id="PF23024"/>
    </source>
</evidence>
<evidence type="ECO:0000256" key="2">
    <source>
        <dbReference type="ARBA" id="ARBA00022598"/>
    </source>
</evidence>
<dbReference type="RefSeq" id="WP_390320650.1">
    <property type="nucleotide sequence ID" value="NZ_JBHSPB010000025.1"/>
</dbReference>
<evidence type="ECO:0000256" key="4">
    <source>
        <dbReference type="ARBA" id="ARBA00023098"/>
    </source>
</evidence>
<dbReference type="InterPro" id="IPR040097">
    <property type="entry name" value="FAAL/FAAC"/>
</dbReference>
<dbReference type="Gene3D" id="3.40.50.12780">
    <property type="entry name" value="N-terminal domain of ligase-like"/>
    <property type="match status" value="1"/>
</dbReference>
<dbReference type="InterPro" id="IPR020845">
    <property type="entry name" value="AMP-binding_CS"/>
</dbReference>
<dbReference type="InterPro" id="IPR025110">
    <property type="entry name" value="AMP-bd_C"/>
</dbReference>
<dbReference type="GO" id="GO:0016874">
    <property type="term" value="F:ligase activity"/>
    <property type="evidence" value="ECO:0007669"/>
    <property type="project" value="UniProtKB-KW"/>
</dbReference>
<evidence type="ECO:0000313" key="7">
    <source>
        <dbReference type="EMBL" id="MFC5724201.1"/>
    </source>
</evidence>
<organism evidence="7 8">
    <name type="scientific">Streptomyces gamaensis</name>
    <dbReference type="NCBI Taxonomy" id="1763542"/>
    <lineage>
        <taxon>Bacteria</taxon>
        <taxon>Bacillati</taxon>
        <taxon>Actinomycetota</taxon>
        <taxon>Actinomycetes</taxon>
        <taxon>Kitasatosporales</taxon>
        <taxon>Streptomycetaceae</taxon>
        <taxon>Streptomyces</taxon>
    </lineage>
</organism>
<keyword evidence="3" id="KW-0276">Fatty acid metabolism</keyword>
<dbReference type="Pfam" id="PF00501">
    <property type="entry name" value="AMP-binding"/>
    <property type="match status" value="1"/>
</dbReference>
<protein>
    <submittedName>
        <fullName evidence="7">Fatty acyl-AMP ligase</fullName>
    </submittedName>
</protein>
<keyword evidence="2 7" id="KW-0436">Ligase</keyword>
<dbReference type="PANTHER" id="PTHR22754:SF32">
    <property type="entry name" value="DISCO-INTERACTING PROTEIN 2"/>
    <property type="match status" value="1"/>
</dbReference>
<evidence type="ECO:0000259" key="5">
    <source>
        <dbReference type="Pfam" id="PF00501"/>
    </source>
</evidence>
<evidence type="ECO:0000313" key="8">
    <source>
        <dbReference type="Proteomes" id="UP001596083"/>
    </source>
</evidence>